<comment type="caution">
    <text evidence="1">The sequence shown here is derived from an EMBL/GenBank/DDBJ whole genome shotgun (WGS) entry which is preliminary data.</text>
</comment>
<name>A0AAE0CRW8_9ROSI</name>
<proteinExistence type="predicted"/>
<accession>A0AAE0CRW8</accession>
<protein>
    <submittedName>
        <fullName evidence="1">Uncharacterized protein</fullName>
    </submittedName>
</protein>
<reference evidence="1" key="1">
    <citation type="journal article" date="2023" name="Plant J.">
        <title>Genome sequences and population genomics provide insights into the demographic history, inbreeding, and mutation load of two 'living fossil' tree species of Dipteronia.</title>
        <authorList>
            <person name="Feng Y."/>
            <person name="Comes H.P."/>
            <person name="Chen J."/>
            <person name="Zhu S."/>
            <person name="Lu R."/>
            <person name="Zhang X."/>
            <person name="Li P."/>
            <person name="Qiu J."/>
            <person name="Olsen K.M."/>
            <person name="Qiu Y."/>
        </authorList>
    </citation>
    <scope>NUCLEOTIDE SEQUENCE</scope>
    <source>
        <strain evidence="1">KIB01</strain>
    </source>
</reference>
<dbReference type="AlphaFoldDB" id="A0AAE0CRW8"/>
<keyword evidence="2" id="KW-1185">Reference proteome</keyword>
<dbReference type="Proteomes" id="UP001280121">
    <property type="component" value="Unassembled WGS sequence"/>
</dbReference>
<evidence type="ECO:0000313" key="2">
    <source>
        <dbReference type="Proteomes" id="UP001280121"/>
    </source>
</evidence>
<organism evidence="1 2">
    <name type="scientific">Dipteronia dyeriana</name>
    <dbReference type="NCBI Taxonomy" id="168575"/>
    <lineage>
        <taxon>Eukaryota</taxon>
        <taxon>Viridiplantae</taxon>
        <taxon>Streptophyta</taxon>
        <taxon>Embryophyta</taxon>
        <taxon>Tracheophyta</taxon>
        <taxon>Spermatophyta</taxon>
        <taxon>Magnoliopsida</taxon>
        <taxon>eudicotyledons</taxon>
        <taxon>Gunneridae</taxon>
        <taxon>Pentapetalae</taxon>
        <taxon>rosids</taxon>
        <taxon>malvids</taxon>
        <taxon>Sapindales</taxon>
        <taxon>Sapindaceae</taxon>
        <taxon>Hippocastanoideae</taxon>
        <taxon>Acereae</taxon>
        <taxon>Dipteronia</taxon>
    </lineage>
</organism>
<sequence length="67" mass="7717">RCLLTKSNHIEARQEVPETKIFGGTIPKLENAPKSFRLLVRELRSSALELIHFLISDKNFKIIKKEA</sequence>
<feature type="non-terminal residue" evidence="1">
    <location>
        <position position="1"/>
    </location>
</feature>
<evidence type="ECO:0000313" key="1">
    <source>
        <dbReference type="EMBL" id="KAK2661375.1"/>
    </source>
</evidence>
<gene>
    <name evidence="1" type="ORF">Ddye_007908</name>
</gene>
<dbReference type="EMBL" id="JANJYI010000002">
    <property type="protein sequence ID" value="KAK2661375.1"/>
    <property type="molecule type" value="Genomic_DNA"/>
</dbReference>